<organism evidence="1 2">
    <name type="scientific">Marinicella pacifica</name>
    <dbReference type="NCBI Taxonomy" id="1171543"/>
    <lineage>
        <taxon>Bacteria</taxon>
        <taxon>Pseudomonadati</taxon>
        <taxon>Pseudomonadota</taxon>
        <taxon>Gammaproteobacteria</taxon>
        <taxon>Lysobacterales</taxon>
        <taxon>Marinicellaceae</taxon>
        <taxon>Marinicella</taxon>
    </lineage>
</organism>
<reference evidence="1" key="2">
    <citation type="submission" date="2020-09" db="EMBL/GenBank/DDBJ databases">
        <authorList>
            <person name="Sun Q."/>
            <person name="Zhou Y."/>
        </authorList>
    </citation>
    <scope>NUCLEOTIDE SEQUENCE</scope>
    <source>
        <strain evidence="1">CGMCC 1.12181</strain>
    </source>
</reference>
<dbReference type="InterPro" id="IPR001451">
    <property type="entry name" value="Hexapep"/>
</dbReference>
<dbReference type="Proteomes" id="UP000605253">
    <property type="component" value="Unassembled WGS sequence"/>
</dbReference>
<keyword evidence="2" id="KW-1185">Reference proteome</keyword>
<protein>
    <submittedName>
        <fullName evidence="1">Phenylacetic acid degradation protein PaaY</fullName>
    </submittedName>
</protein>
<evidence type="ECO:0000313" key="1">
    <source>
        <dbReference type="EMBL" id="GGF98250.1"/>
    </source>
</evidence>
<dbReference type="SUPFAM" id="SSF51161">
    <property type="entry name" value="Trimeric LpxA-like enzymes"/>
    <property type="match status" value="1"/>
</dbReference>
<dbReference type="PANTHER" id="PTHR13061">
    <property type="entry name" value="DYNACTIN SUBUNIT P25"/>
    <property type="match status" value="1"/>
</dbReference>
<proteinExistence type="predicted"/>
<dbReference type="PANTHER" id="PTHR13061:SF29">
    <property type="entry name" value="GAMMA CARBONIC ANHYDRASE-LIKE 1, MITOCHONDRIAL-RELATED"/>
    <property type="match status" value="1"/>
</dbReference>
<dbReference type="InterPro" id="IPR050484">
    <property type="entry name" value="Transf_Hexapept/Carb_Anhydrase"/>
</dbReference>
<sequence length="196" mass="21436">MSFYEIDGVRPIIDDSSFVHPTASIIGHVIIGKNCYIGPHASLRGDYGRIVLEDGVNVQDGCIAHSFPGGETRICKNGHISHGAVLHGCVIGENTMVGIQTVIMDNAEIGAECIIGALSYVKPGFKAPDRSIIHGSPAEVKRAVKDHELEWKTRGTQVYQNLTERCLKSFRACQPLNDENQQKQDLDAPSFKPIKK</sequence>
<reference evidence="1" key="1">
    <citation type="journal article" date="2014" name="Int. J. Syst. Evol. Microbiol.">
        <title>Complete genome sequence of Corynebacterium casei LMG S-19264T (=DSM 44701T), isolated from a smear-ripened cheese.</title>
        <authorList>
            <consortium name="US DOE Joint Genome Institute (JGI-PGF)"/>
            <person name="Walter F."/>
            <person name="Albersmeier A."/>
            <person name="Kalinowski J."/>
            <person name="Ruckert C."/>
        </authorList>
    </citation>
    <scope>NUCLEOTIDE SEQUENCE</scope>
    <source>
        <strain evidence="1">CGMCC 1.12181</strain>
    </source>
</reference>
<comment type="caution">
    <text evidence="1">The sequence shown here is derived from an EMBL/GenBank/DDBJ whole genome shotgun (WGS) entry which is preliminary data.</text>
</comment>
<dbReference type="RefSeq" id="WP_188365546.1">
    <property type="nucleotide sequence ID" value="NZ_BAABJF010000022.1"/>
</dbReference>
<dbReference type="EMBL" id="BMEO01000008">
    <property type="protein sequence ID" value="GGF98250.1"/>
    <property type="molecule type" value="Genomic_DNA"/>
</dbReference>
<dbReference type="CDD" id="cd04745">
    <property type="entry name" value="LbH_paaY_like"/>
    <property type="match status" value="1"/>
</dbReference>
<dbReference type="Gene3D" id="2.160.10.10">
    <property type="entry name" value="Hexapeptide repeat proteins"/>
    <property type="match status" value="1"/>
</dbReference>
<name>A0A917FSM1_9GAMM</name>
<accession>A0A917FSM1</accession>
<dbReference type="AlphaFoldDB" id="A0A917FSM1"/>
<dbReference type="Pfam" id="PF00132">
    <property type="entry name" value="Hexapep"/>
    <property type="match status" value="2"/>
</dbReference>
<dbReference type="InterPro" id="IPR011004">
    <property type="entry name" value="Trimer_LpxA-like_sf"/>
</dbReference>
<gene>
    <name evidence="1" type="ORF">GCM10011365_19440</name>
</gene>
<evidence type="ECO:0000313" key="2">
    <source>
        <dbReference type="Proteomes" id="UP000605253"/>
    </source>
</evidence>